<gene>
    <name evidence="3" type="ORF">BSL78_22077</name>
</gene>
<accession>A0A2G8JZD0</accession>
<comment type="caution">
    <text evidence="3">The sequence shown here is derived from an EMBL/GenBank/DDBJ whole genome shotgun (WGS) entry which is preliminary data.</text>
</comment>
<name>A0A2G8JZD0_STIJA</name>
<feature type="region of interest" description="Disordered" evidence="2">
    <location>
        <begin position="391"/>
        <end position="474"/>
    </location>
</feature>
<sequence>MSRFAVFPNFANSRDDYKTGEAAQQQRPLHPQMPANPYSIRVVRQSKGGSDRWERQELPLETEKQPLKWPGDTFFQQRKTPTSGQQQFYPIPPKAVLPNHPTRSLDHTLNPKTANALRNIERAQWQTTYNRNFTGYGPANALRLDNFDQKLEKEQRTGIEDHGLRTRSYNTFMPPRPLEGRISRLIGPNQSVRCVIKDGRIKYVPYVPKITIEMDKVREHPNLPSETHDSFRVPAEKLEWKRLQSLQHPETQLEKLNQRQASVDAQSLKLSGDTRKKAYDDQVPKNYLKEMAEKHKADLKKLTDQARWKEAERREHHHDLTLLKRKVDYTSPQMQPPVYYDTLHKIYTAKAPFYYDGDNPYEYDFVLPWDYHKTNAILDQYKMEGEMMEKAENVGEGTTTARETSKEEYQFAGSPGANPFVTSSDMSNRSSEGVKSSPPAQNPTTQSTYTFSYSPDKVRTVKPPPIDTSTLSKSLPSVMADSGYDSQSNTIIDSAKLKHPAEANNDLSNSNPNAMSASSKPLYDPVYRHPHSNPVVDSRHFNPQGTADFRFRWTPSYPYGDRPQTTLLKMQDSFTKSDARKSFHGSFPENNPDLRDNIGSGKKHDFHGQNAYYGTDFNLFLFTSKEGY</sequence>
<evidence type="ECO:0000256" key="1">
    <source>
        <dbReference type="SAM" id="Coils"/>
    </source>
</evidence>
<dbReference type="GO" id="GO:0005813">
    <property type="term" value="C:centrosome"/>
    <property type="evidence" value="ECO:0007669"/>
    <property type="project" value="TreeGrafter"/>
</dbReference>
<feature type="coiled-coil region" evidence="1">
    <location>
        <begin position="285"/>
        <end position="312"/>
    </location>
</feature>
<dbReference type="Proteomes" id="UP000230750">
    <property type="component" value="Unassembled WGS sequence"/>
</dbReference>
<evidence type="ECO:0000313" key="4">
    <source>
        <dbReference type="Proteomes" id="UP000230750"/>
    </source>
</evidence>
<dbReference type="EMBL" id="MRZV01001056">
    <property type="protein sequence ID" value="PIK41069.1"/>
    <property type="molecule type" value="Genomic_DNA"/>
</dbReference>
<dbReference type="Pfam" id="PF15093">
    <property type="entry name" value="SPMIP4-like"/>
    <property type="match status" value="1"/>
</dbReference>
<dbReference type="AlphaFoldDB" id="A0A2G8JZD0"/>
<protein>
    <submittedName>
        <fullName evidence="3">Uncharacterized protein</fullName>
    </submittedName>
</protein>
<dbReference type="PANTHER" id="PTHR31393:SF2">
    <property type="entry name" value="CHROMOSOME 7 OPEN READING FRAME 31"/>
    <property type="match status" value="1"/>
</dbReference>
<evidence type="ECO:0000313" key="3">
    <source>
        <dbReference type="EMBL" id="PIK41069.1"/>
    </source>
</evidence>
<proteinExistence type="predicted"/>
<reference evidence="3 4" key="1">
    <citation type="journal article" date="2017" name="PLoS Biol.">
        <title>The sea cucumber genome provides insights into morphological evolution and visceral regeneration.</title>
        <authorList>
            <person name="Zhang X."/>
            <person name="Sun L."/>
            <person name="Yuan J."/>
            <person name="Sun Y."/>
            <person name="Gao Y."/>
            <person name="Zhang L."/>
            <person name="Li S."/>
            <person name="Dai H."/>
            <person name="Hamel J.F."/>
            <person name="Liu C."/>
            <person name="Yu Y."/>
            <person name="Liu S."/>
            <person name="Lin W."/>
            <person name="Guo K."/>
            <person name="Jin S."/>
            <person name="Xu P."/>
            <person name="Storey K.B."/>
            <person name="Huan P."/>
            <person name="Zhang T."/>
            <person name="Zhou Y."/>
            <person name="Zhang J."/>
            <person name="Lin C."/>
            <person name="Li X."/>
            <person name="Xing L."/>
            <person name="Huo D."/>
            <person name="Sun M."/>
            <person name="Wang L."/>
            <person name="Mercier A."/>
            <person name="Li F."/>
            <person name="Yang H."/>
            <person name="Xiang J."/>
        </authorList>
    </citation>
    <scope>NUCLEOTIDE SEQUENCE [LARGE SCALE GENOMIC DNA]</scope>
    <source>
        <strain evidence="3">Shaxun</strain>
        <tissue evidence="3">Muscle</tissue>
    </source>
</reference>
<feature type="region of interest" description="Disordered" evidence="2">
    <location>
        <begin position="1"/>
        <end position="38"/>
    </location>
</feature>
<organism evidence="3 4">
    <name type="scientific">Stichopus japonicus</name>
    <name type="common">Sea cucumber</name>
    <dbReference type="NCBI Taxonomy" id="307972"/>
    <lineage>
        <taxon>Eukaryota</taxon>
        <taxon>Metazoa</taxon>
        <taxon>Echinodermata</taxon>
        <taxon>Eleutherozoa</taxon>
        <taxon>Echinozoa</taxon>
        <taxon>Holothuroidea</taxon>
        <taxon>Aspidochirotacea</taxon>
        <taxon>Aspidochirotida</taxon>
        <taxon>Stichopodidae</taxon>
        <taxon>Apostichopus</taxon>
    </lineage>
</organism>
<dbReference type="InterPro" id="IPR027886">
    <property type="entry name" value="SPMIP4"/>
</dbReference>
<keyword evidence="1" id="KW-0175">Coiled coil</keyword>
<keyword evidence="4" id="KW-1185">Reference proteome</keyword>
<feature type="compositionally biased region" description="Polar residues" evidence="2">
    <location>
        <begin position="420"/>
        <end position="453"/>
    </location>
</feature>
<evidence type="ECO:0000256" key="2">
    <source>
        <dbReference type="SAM" id="MobiDB-lite"/>
    </source>
</evidence>
<dbReference type="OrthoDB" id="10040207at2759"/>
<dbReference type="PANTHER" id="PTHR31393">
    <property type="entry name" value="C5ORF31"/>
    <property type="match status" value="1"/>
</dbReference>